<keyword evidence="1" id="KW-0472">Membrane</keyword>
<feature type="transmembrane region" description="Helical" evidence="1">
    <location>
        <begin position="43"/>
        <end position="64"/>
    </location>
</feature>
<feature type="transmembrane region" description="Helical" evidence="1">
    <location>
        <begin position="173"/>
        <end position="190"/>
    </location>
</feature>
<dbReference type="Proteomes" id="UP000675940">
    <property type="component" value="Unassembled WGS sequence"/>
</dbReference>
<gene>
    <name evidence="2" type="ORF">J5474_01930</name>
</gene>
<comment type="caution">
    <text evidence="2">The sequence shown here is derived from an EMBL/GenBank/DDBJ whole genome shotgun (WGS) entry which is preliminary data.</text>
</comment>
<dbReference type="Pfam" id="PF14329">
    <property type="entry name" value="DUF4386"/>
    <property type="match status" value="1"/>
</dbReference>
<accession>A0A940MM47</accession>
<dbReference type="AlphaFoldDB" id="A0A940MM47"/>
<feature type="transmembrane region" description="Helical" evidence="1">
    <location>
        <begin position="118"/>
        <end position="135"/>
    </location>
</feature>
<reference evidence="2" key="1">
    <citation type="submission" date="2021-03" db="EMBL/GenBank/DDBJ databases">
        <title>Sagittula salina sp. nov. strain M10.9X isolated from the marine waste.</title>
        <authorList>
            <person name="Satari L."/>
            <person name="Molina-Menor E."/>
            <person name="Vidal-Verdu A."/>
            <person name="Pascual J."/>
            <person name="Pereto J."/>
            <person name="Porcar M."/>
        </authorList>
    </citation>
    <scope>NUCLEOTIDE SEQUENCE</scope>
    <source>
        <strain evidence="2">M10.9X</strain>
    </source>
</reference>
<proteinExistence type="predicted"/>
<evidence type="ECO:0000313" key="2">
    <source>
        <dbReference type="EMBL" id="MBP0481252.1"/>
    </source>
</evidence>
<sequence>MRRAGGLYLIIILSGLSAELALRGPALTDGLSAADIPALRLSLLADLVMLVADVGLAVVFYRLLRCVNQSKALAAMVLRLMQAGLIGGGLVLLSGVPLTMGSDLAPVLVELHANGYDLGLILFGVNCLIMAQLLCPTRAPFVLSPMLAGSGLVYIGGSLTRLMAPGWSATIEPAYLLCILTEATLCIWLLRSKGL</sequence>
<dbReference type="EMBL" id="JAGISH010000001">
    <property type="protein sequence ID" value="MBP0481252.1"/>
    <property type="molecule type" value="Genomic_DNA"/>
</dbReference>
<keyword evidence="3" id="KW-1185">Reference proteome</keyword>
<keyword evidence="1" id="KW-1133">Transmembrane helix</keyword>
<evidence type="ECO:0000313" key="3">
    <source>
        <dbReference type="Proteomes" id="UP000675940"/>
    </source>
</evidence>
<keyword evidence="1" id="KW-0812">Transmembrane</keyword>
<dbReference type="InterPro" id="IPR025495">
    <property type="entry name" value="DUF4386"/>
</dbReference>
<evidence type="ECO:0000256" key="1">
    <source>
        <dbReference type="SAM" id="Phobius"/>
    </source>
</evidence>
<organism evidence="2 3">
    <name type="scientific">Sagittula salina</name>
    <dbReference type="NCBI Taxonomy" id="2820268"/>
    <lineage>
        <taxon>Bacteria</taxon>
        <taxon>Pseudomonadati</taxon>
        <taxon>Pseudomonadota</taxon>
        <taxon>Alphaproteobacteria</taxon>
        <taxon>Rhodobacterales</taxon>
        <taxon>Roseobacteraceae</taxon>
        <taxon>Sagittula</taxon>
    </lineage>
</organism>
<feature type="transmembrane region" description="Helical" evidence="1">
    <location>
        <begin position="76"/>
        <end position="98"/>
    </location>
</feature>
<name>A0A940MM47_9RHOB</name>
<protein>
    <submittedName>
        <fullName evidence="2">DUF4386 domain-containing protein</fullName>
    </submittedName>
</protein>
<feature type="transmembrane region" description="Helical" evidence="1">
    <location>
        <begin position="147"/>
        <end position="167"/>
    </location>
</feature>